<dbReference type="KEGG" id="ncv:NCAV_0089"/>
<dbReference type="Proteomes" id="UP000236248">
    <property type="component" value="Chromosome NCAV"/>
</dbReference>
<dbReference type="InterPro" id="IPR014347">
    <property type="entry name" value="Tautomerase/MIF_sf"/>
</dbReference>
<evidence type="ECO:0000313" key="4">
    <source>
        <dbReference type="EMBL" id="SPC33289.1"/>
    </source>
</evidence>
<evidence type="ECO:0000259" key="3">
    <source>
        <dbReference type="Pfam" id="PF01361"/>
    </source>
</evidence>
<reference evidence="5" key="1">
    <citation type="submission" date="2018-01" db="EMBL/GenBank/DDBJ databases">
        <authorList>
            <person name="Kerou L M."/>
        </authorList>
    </citation>
    <scope>NUCLEOTIDE SEQUENCE [LARGE SCALE GENOMIC DNA]</scope>
    <source>
        <strain evidence="5">SCU2</strain>
    </source>
</reference>
<feature type="domain" description="4-oxalocrotonate tautomerase-like" evidence="3">
    <location>
        <begin position="2"/>
        <end position="58"/>
    </location>
</feature>
<dbReference type="NCBIfam" id="NF002571">
    <property type="entry name" value="PRK02220.1"/>
    <property type="match status" value="1"/>
</dbReference>
<dbReference type="PANTHER" id="PTHR35530">
    <property type="entry name" value="TAUTOMERASE-RELATED"/>
    <property type="match status" value="1"/>
</dbReference>
<evidence type="ECO:0000313" key="5">
    <source>
        <dbReference type="Proteomes" id="UP000236248"/>
    </source>
</evidence>
<keyword evidence="2" id="KW-0413">Isomerase</keyword>
<dbReference type="GeneID" id="41594194"/>
<dbReference type="RefSeq" id="WP_103286411.1">
    <property type="nucleotide sequence ID" value="NZ_LT981265.1"/>
</dbReference>
<dbReference type="EMBL" id="LT981265">
    <property type="protein sequence ID" value="SPC33289.1"/>
    <property type="molecule type" value="Genomic_DNA"/>
</dbReference>
<dbReference type="SUPFAM" id="SSF55331">
    <property type="entry name" value="Tautomerase/MIF"/>
    <property type="match status" value="1"/>
</dbReference>
<sequence length="59" mass="6646">MPLVTISLWPGRTQQQKEELAKAITDAITKVLGSKKEHVIIVFQDIPKENWYVAGNPLT</sequence>
<evidence type="ECO:0000256" key="1">
    <source>
        <dbReference type="ARBA" id="ARBA00006723"/>
    </source>
</evidence>
<comment type="similarity">
    <text evidence="1">Belongs to the 4-oxalocrotonate tautomerase family.</text>
</comment>
<dbReference type="GO" id="GO:0016853">
    <property type="term" value="F:isomerase activity"/>
    <property type="evidence" value="ECO:0007669"/>
    <property type="project" value="UniProtKB-KW"/>
</dbReference>
<accession>A0A2K5ANV5</accession>
<dbReference type="Gene3D" id="3.30.429.10">
    <property type="entry name" value="Macrophage Migration Inhibitory Factor"/>
    <property type="match status" value="1"/>
</dbReference>
<gene>
    <name evidence="4" type="ORF">NCAV_0089</name>
</gene>
<proteinExistence type="inferred from homology"/>
<keyword evidence="5" id="KW-1185">Reference proteome</keyword>
<dbReference type="AlphaFoldDB" id="A0A2K5ANV5"/>
<name>A0A2K5ANV5_9ARCH</name>
<dbReference type="Pfam" id="PF01361">
    <property type="entry name" value="Tautomerase"/>
    <property type="match status" value="1"/>
</dbReference>
<dbReference type="InterPro" id="IPR004370">
    <property type="entry name" value="4-OT-like_dom"/>
</dbReference>
<evidence type="ECO:0000256" key="2">
    <source>
        <dbReference type="ARBA" id="ARBA00023235"/>
    </source>
</evidence>
<dbReference type="PANTHER" id="PTHR35530:SF2">
    <property type="entry name" value="BSL4019 PROTEIN"/>
    <property type="match status" value="1"/>
</dbReference>
<organism evidence="4 5">
    <name type="scientific">Candidatus Nitrosocaldus cavascurensis</name>
    <dbReference type="NCBI Taxonomy" id="2058097"/>
    <lineage>
        <taxon>Archaea</taxon>
        <taxon>Nitrososphaerota</taxon>
        <taxon>Nitrososphaeria</taxon>
        <taxon>Candidatus Nitrosocaldales</taxon>
        <taxon>Candidatus Nitrosocaldaceae</taxon>
        <taxon>Candidatus Nitrosocaldus</taxon>
    </lineage>
</organism>
<protein>
    <submittedName>
        <fullName evidence="4">Putative 4-oxalocrotonate tautomerase</fullName>
    </submittedName>
</protein>